<reference evidence="6 7" key="1">
    <citation type="submission" date="2024-01" db="EMBL/GenBank/DDBJ databases">
        <authorList>
            <person name="Allen C."/>
            <person name="Tagirdzhanova G."/>
        </authorList>
    </citation>
    <scope>NUCLEOTIDE SEQUENCE [LARGE SCALE GENOMIC DNA]</scope>
</reference>
<dbReference type="InterPro" id="IPR013005">
    <property type="entry name" value="Ribosomal_uL4-like"/>
</dbReference>
<accession>A0ABP0BAL6</accession>
<feature type="region of interest" description="Disordered" evidence="5">
    <location>
        <begin position="162"/>
        <end position="211"/>
    </location>
</feature>
<keyword evidence="2 6" id="KW-0689">Ribosomal protein</keyword>
<gene>
    <name evidence="6" type="primary">yml6</name>
    <name evidence="6" type="ORF">SCUCBS95973_002740</name>
</gene>
<evidence type="ECO:0000256" key="3">
    <source>
        <dbReference type="ARBA" id="ARBA00023274"/>
    </source>
</evidence>
<dbReference type="SUPFAM" id="SSF52166">
    <property type="entry name" value="Ribosomal protein L4"/>
    <property type="match status" value="1"/>
</dbReference>
<dbReference type="GO" id="GO:0005840">
    <property type="term" value="C:ribosome"/>
    <property type="evidence" value="ECO:0007669"/>
    <property type="project" value="UniProtKB-KW"/>
</dbReference>
<organism evidence="6 7">
    <name type="scientific">Sporothrix curviconia</name>
    <dbReference type="NCBI Taxonomy" id="1260050"/>
    <lineage>
        <taxon>Eukaryota</taxon>
        <taxon>Fungi</taxon>
        <taxon>Dikarya</taxon>
        <taxon>Ascomycota</taxon>
        <taxon>Pezizomycotina</taxon>
        <taxon>Sordariomycetes</taxon>
        <taxon>Sordariomycetidae</taxon>
        <taxon>Ophiostomatales</taxon>
        <taxon>Ophiostomataceae</taxon>
        <taxon>Sporothrix</taxon>
    </lineage>
</organism>
<feature type="compositionally biased region" description="Polar residues" evidence="5">
    <location>
        <begin position="96"/>
        <end position="111"/>
    </location>
</feature>
<evidence type="ECO:0000256" key="4">
    <source>
        <dbReference type="ARBA" id="ARBA00040565"/>
    </source>
</evidence>
<evidence type="ECO:0000256" key="5">
    <source>
        <dbReference type="SAM" id="MobiDB-lite"/>
    </source>
</evidence>
<evidence type="ECO:0000256" key="2">
    <source>
        <dbReference type="ARBA" id="ARBA00022980"/>
    </source>
</evidence>
<protein>
    <recommendedName>
        <fullName evidence="4">Large ribosomal subunit protein uL4m</fullName>
    </recommendedName>
</protein>
<proteinExistence type="inferred from homology"/>
<feature type="region of interest" description="Disordered" evidence="5">
    <location>
        <begin position="62"/>
        <end position="111"/>
    </location>
</feature>
<dbReference type="PANTHER" id="PTHR10746:SF6">
    <property type="entry name" value="LARGE RIBOSOMAL SUBUNIT PROTEIN UL4M"/>
    <property type="match status" value="1"/>
</dbReference>
<dbReference type="Pfam" id="PF00573">
    <property type="entry name" value="Ribosomal_L4"/>
    <property type="match status" value="1"/>
</dbReference>
<dbReference type="PANTHER" id="PTHR10746">
    <property type="entry name" value="50S RIBOSOMAL PROTEIN L4"/>
    <property type="match status" value="1"/>
</dbReference>
<dbReference type="Proteomes" id="UP001642405">
    <property type="component" value="Unassembled WGS sequence"/>
</dbReference>
<evidence type="ECO:0000256" key="1">
    <source>
        <dbReference type="ARBA" id="ARBA00010528"/>
    </source>
</evidence>
<dbReference type="InterPro" id="IPR002136">
    <property type="entry name" value="Ribosomal_uL4"/>
</dbReference>
<feature type="compositionally biased region" description="Polar residues" evidence="5">
    <location>
        <begin position="34"/>
        <end position="46"/>
    </location>
</feature>
<sequence length="409" mass="43456">MAARRGAQSLSEAFHGLTLSAQTSRQALAGAQARCTSSAAARIPSQPSSSAAVARLFSTSQAAHSPSASASRSASSSPSSSSSSSSTRAPRMPSSFSSTVPPAATAPTSVSSITGRSVPVTVFAFPSLEPRALEMWPAQHLQLPLRRDLLHLAVVYEGDNTRQGTASSKTRFDVHGSHRKMRRQKGSGMARVGSRQSPLLRGGGKTFGPHPRDFGTDLNRKVYDRAWRTALSYRYSRGELIVCEDGLELPLPEAFLRLAQAGTLDRSLEDGFVRRYVRALLNGEDTAAVVATSLPEHAAAAVVPGIPAKLGSGIGSIGQAWGRAAGRTTFITTDRRPNLFTSLETAGEDGRALAVEDVDVKDLLETGRIVVEREALREMIDSHQSDLVSRVYIQGARPSGLELGRVVVG</sequence>
<evidence type="ECO:0000313" key="7">
    <source>
        <dbReference type="Proteomes" id="UP001642405"/>
    </source>
</evidence>
<dbReference type="InterPro" id="IPR023574">
    <property type="entry name" value="Ribosomal_uL4_dom_sf"/>
</dbReference>
<comment type="similarity">
    <text evidence="1">Belongs to the universal ribosomal protein uL4 family.</text>
</comment>
<name>A0ABP0BAL6_9PEZI</name>
<comment type="caution">
    <text evidence="6">The sequence shown here is derived from an EMBL/GenBank/DDBJ whole genome shotgun (WGS) entry which is preliminary data.</text>
</comment>
<feature type="compositionally biased region" description="Low complexity" evidence="5">
    <location>
        <begin position="62"/>
        <end position="95"/>
    </location>
</feature>
<keyword evidence="7" id="KW-1185">Reference proteome</keyword>
<feature type="region of interest" description="Disordered" evidence="5">
    <location>
        <begin position="25"/>
        <end position="46"/>
    </location>
</feature>
<dbReference type="EMBL" id="CAWUHB010000011">
    <property type="protein sequence ID" value="CAK7216231.1"/>
    <property type="molecule type" value="Genomic_DNA"/>
</dbReference>
<evidence type="ECO:0000313" key="6">
    <source>
        <dbReference type="EMBL" id="CAK7216231.1"/>
    </source>
</evidence>
<keyword evidence="3" id="KW-0687">Ribonucleoprotein</keyword>
<dbReference type="Gene3D" id="3.40.1370.10">
    <property type="match status" value="1"/>
</dbReference>